<gene>
    <name evidence="2" type="ORF">GS597_18040</name>
</gene>
<organism evidence="2 3">
    <name type="scientific">Petrachloros mirabilis ULC683</name>
    <dbReference type="NCBI Taxonomy" id="2781853"/>
    <lineage>
        <taxon>Bacteria</taxon>
        <taxon>Bacillati</taxon>
        <taxon>Cyanobacteriota</taxon>
        <taxon>Cyanophyceae</taxon>
        <taxon>Synechococcales</taxon>
        <taxon>Petrachlorosaceae</taxon>
        <taxon>Petrachloros</taxon>
        <taxon>Petrachloros mirabilis</taxon>
    </lineage>
</organism>
<name>A0A8K2A0S7_9CYAN</name>
<keyword evidence="2" id="KW-0378">Hydrolase</keyword>
<dbReference type="PANTHER" id="PTHR47152">
    <property type="entry name" value="SLR2084 PROTEIN-RELATED"/>
    <property type="match status" value="1"/>
</dbReference>
<evidence type="ECO:0000313" key="3">
    <source>
        <dbReference type="Proteomes" id="UP000607397"/>
    </source>
</evidence>
<comment type="caution">
    <text evidence="2">The sequence shown here is derived from an EMBL/GenBank/DDBJ whole genome shotgun (WGS) entry which is preliminary data.</text>
</comment>
<evidence type="ECO:0000259" key="1">
    <source>
        <dbReference type="Pfam" id="PF05685"/>
    </source>
</evidence>
<dbReference type="InterPro" id="IPR012296">
    <property type="entry name" value="Nuclease_put_TT1808"/>
</dbReference>
<dbReference type="PANTHER" id="PTHR47152:SF1">
    <property type="entry name" value="SLL1186 PROTEIN"/>
    <property type="match status" value="1"/>
</dbReference>
<dbReference type="GO" id="GO:0004519">
    <property type="term" value="F:endonuclease activity"/>
    <property type="evidence" value="ECO:0007669"/>
    <property type="project" value="UniProtKB-KW"/>
</dbReference>
<proteinExistence type="predicted"/>
<accession>A0A8K2A0S7</accession>
<dbReference type="Proteomes" id="UP000607397">
    <property type="component" value="Unassembled WGS sequence"/>
</dbReference>
<dbReference type="RefSeq" id="WP_161826847.1">
    <property type="nucleotide sequence ID" value="NZ_WVIC01000050.1"/>
</dbReference>
<dbReference type="SUPFAM" id="SSF52980">
    <property type="entry name" value="Restriction endonuclease-like"/>
    <property type="match status" value="1"/>
</dbReference>
<keyword evidence="3" id="KW-1185">Reference proteome</keyword>
<keyword evidence="2" id="KW-0255">Endonuclease</keyword>
<sequence>MTLLNLVKLPITTIDLSPGSHLLINDVTWEQYETLLADLGEERRVPRINYCNGILEIMSPLPAHERPHRIIADIVKALLDAQDRPWEDFGSTTFKKPKRAGLEPDTCFYIQNAERVRALMRMDMDTDPPPDLAIEADVTSKTTLDAYATLQVPEVWIYDNGRLTLYLLEDGEYQSGTMSQIFPSLPITTWVPQLVQEALTIGTSAMLCNLRYRLQAENIKP</sequence>
<keyword evidence="2" id="KW-0540">Nuclease</keyword>
<feature type="domain" description="Putative restriction endonuclease" evidence="1">
    <location>
        <begin position="29"/>
        <end position="178"/>
    </location>
</feature>
<dbReference type="Gene3D" id="3.90.1570.10">
    <property type="entry name" value="tt1808, chain A"/>
    <property type="match status" value="1"/>
</dbReference>
<dbReference type="AlphaFoldDB" id="A0A8K2A0S7"/>
<dbReference type="CDD" id="cd06260">
    <property type="entry name" value="DUF820-like"/>
    <property type="match status" value="1"/>
</dbReference>
<protein>
    <submittedName>
        <fullName evidence="2">Uma2 family endonuclease</fullName>
    </submittedName>
</protein>
<dbReference type="EMBL" id="WVIC01000050">
    <property type="protein sequence ID" value="NCJ08373.1"/>
    <property type="molecule type" value="Genomic_DNA"/>
</dbReference>
<evidence type="ECO:0000313" key="2">
    <source>
        <dbReference type="EMBL" id="NCJ08373.1"/>
    </source>
</evidence>
<reference evidence="2" key="1">
    <citation type="submission" date="2019-12" db="EMBL/GenBank/DDBJ databases">
        <title>High-Quality draft genome sequences of three cyanobacteria isolated from the limestone walls of the Old Cathedral of Coimbra.</title>
        <authorList>
            <person name="Tiago I."/>
            <person name="Soares F."/>
            <person name="Portugal A."/>
        </authorList>
    </citation>
    <scope>NUCLEOTIDE SEQUENCE [LARGE SCALE GENOMIC DNA]</scope>
    <source>
        <strain evidence="2">C</strain>
    </source>
</reference>
<dbReference type="InterPro" id="IPR011335">
    <property type="entry name" value="Restrct_endonuc-II-like"/>
</dbReference>
<dbReference type="Pfam" id="PF05685">
    <property type="entry name" value="Uma2"/>
    <property type="match status" value="1"/>
</dbReference>
<dbReference type="InterPro" id="IPR008538">
    <property type="entry name" value="Uma2"/>
</dbReference>